<keyword evidence="2" id="KW-1185">Reference proteome</keyword>
<gene>
    <name evidence="1" type="ORF">FPE_LOCUS26528</name>
</gene>
<evidence type="ECO:0000313" key="1">
    <source>
        <dbReference type="EMBL" id="CAI9779098.1"/>
    </source>
</evidence>
<sequence>MERHFWQNLASGKWSATGVGNFPGIRGVDELLKIRVLHVIAKARPLFLYFCAAHSGGSGGGGDGAGAWAQLQWVASHGSACYLSFIRKKQHECSTDSQAC</sequence>
<protein>
    <submittedName>
        <fullName evidence="1">Uncharacterized protein</fullName>
    </submittedName>
</protein>
<reference evidence="1" key="1">
    <citation type="submission" date="2023-05" db="EMBL/GenBank/DDBJ databases">
        <authorList>
            <person name="Huff M."/>
        </authorList>
    </citation>
    <scope>NUCLEOTIDE SEQUENCE</scope>
</reference>
<dbReference type="EMBL" id="OU503051">
    <property type="protein sequence ID" value="CAI9779098.1"/>
    <property type="molecule type" value="Genomic_DNA"/>
</dbReference>
<name>A0AAD2E7I1_9LAMI</name>
<organism evidence="1 2">
    <name type="scientific">Fraxinus pennsylvanica</name>
    <dbReference type="NCBI Taxonomy" id="56036"/>
    <lineage>
        <taxon>Eukaryota</taxon>
        <taxon>Viridiplantae</taxon>
        <taxon>Streptophyta</taxon>
        <taxon>Embryophyta</taxon>
        <taxon>Tracheophyta</taxon>
        <taxon>Spermatophyta</taxon>
        <taxon>Magnoliopsida</taxon>
        <taxon>eudicotyledons</taxon>
        <taxon>Gunneridae</taxon>
        <taxon>Pentapetalae</taxon>
        <taxon>asterids</taxon>
        <taxon>lamiids</taxon>
        <taxon>Lamiales</taxon>
        <taxon>Oleaceae</taxon>
        <taxon>Oleeae</taxon>
        <taxon>Fraxinus</taxon>
    </lineage>
</organism>
<proteinExistence type="predicted"/>
<dbReference type="Proteomes" id="UP000834106">
    <property type="component" value="Chromosome 16"/>
</dbReference>
<dbReference type="AlphaFoldDB" id="A0AAD2E7I1"/>
<accession>A0AAD2E7I1</accession>
<evidence type="ECO:0000313" key="2">
    <source>
        <dbReference type="Proteomes" id="UP000834106"/>
    </source>
</evidence>